<reference evidence="11 12" key="1">
    <citation type="submission" date="2020-11" db="EMBL/GenBank/DDBJ databases">
        <title>Kefir isolates.</title>
        <authorList>
            <person name="Marcisauskas S."/>
            <person name="Kim Y."/>
            <person name="Blasche S."/>
        </authorList>
    </citation>
    <scope>NUCLEOTIDE SEQUENCE [LARGE SCALE GENOMIC DNA]</scope>
    <source>
        <strain evidence="11 12">KR</strain>
    </source>
</reference>
<proteinExistence type="inferred from homology"/>
<dbReference type="CDD" id="cd03388">
    <property type="entry name" value="PAP2_SPPase1"/>
    <property type="match status" value="1"/>
</dbReference>
<keyword evidence="5 9" id="KW-1133">Transmembrane helix</keyword>
<evidence type="ECO:0000256" key="4">
    <source>
        <dbReference type="ARBA" id="ARBA00022824"/>
    </source>
</evidence>
<evidence type="ECO:0000256" key="8">
    <source>
        <dbReference type="SAM" id="MobiDB-lite"/>
    </source>
</evidence>
<accession>A0A9P6W881</accession>
<dbReference type="OrthoDB" id="301434at2759"/>
<dbReference type="InterPro" id="IPR000326">
    <property type="entry name" value="PAP2/HPO"/>
</dbReference>
<feature type="domain" description="Phosphatidic acid phosphatase type 2/haloperoxidase" evidence="10">
    <location>
        <begin position="115"/>
        <end position="233"/>
    </location>
</feature>
<dbReference type="SMART" id="SM00014">
    <property type="entry name" value="acidPPc"/>
    <property type="match status" value="1"/>
</dbReference>
<feature type="transmembrane region" description="Helical" evidence="9">
    <location>
        <begin position="215"/>
        <end position="235"/>
    </location>
</feature>
<feature type="transmembrane region" description="Helical" evidence="9">
    <location>
        <begin position="184"/>
        <end position="203"/>
    </location>
</feature>
<dbReference type="Gene3D" id="1.20.144.10">
    <property type="entry name" value="Phosphatidic acid phosphatase type 2/haloperoxidase"/>
    <property type="match status" value="1"/>
</dbReference>
<evidence type="ECO:0000256" key="7">
    <source>
        <dbReference type="ARBA" id="ARBA00038324"/>
    </source>
</evidence>
<dbReference type="SUPFAM" id="SSF48317">
    <property type="entry name" value="Acid phosphatase/Vanadium-dependent haloperoxidase"/>
    <property type="match status" value="1"/>
</dbReference>
<feature type="transmembrane region" description="Helical" evidence="9">
    <location>
        <begin position="274"/>
        <end position="294"/>
    </location>
</feature>
<dbReference type="Pfam" id="PF01569">
    <property type="entry name" value="PAP2"/>
    <property type="match status" value="1"/>
</dbReference>
<evidence type="ECO:0000256" key="3">
    <source>
        <dbReference type="ARBA" id="ARBA00022801"/>
    </source>
</evidence>
<keyword evidence="12" id="KW-1185">Reference proteome</keyword>
<feature type="transmembrane region" description="Helical" evidence="9">
    <location>
        <begin position="85"/>
        <end position="108"/>
    </location>
</feature>
<comment type="subcellular location">
    <subcellularLocation>
        <location evidence="1">Endoplasmic reticulum membrane</location>
        <topology evidence="1">Multi-pass membrane protein</topology>
    </subcellularLocation>
</comment>
<gene>
    <name evidence="11" type="ORF">C6P46_000311</name>
</gene>
<keyword evidence="3" id="KW-0378">Hydrolase</keyword>
<comment type="similarity">
    <text evidence="7">Belongs to the type 2 lipid phosphate phosphatase family.</text>
</comment>
<dbReference type="GO" id="GO:0005789">
    <property type="term" value="C:endoplasmic reticulum membrane"/>
    <property type="evidence" value="ECO:0007669"/>
    <property type="project" value="UniProtKB-SubCell"/>
</dbReference>
<keyword evidence="6 9" id="KW-0472">Membrane</keyword>
<feature type="transmembrane region" description="Helical" evidence="9">
    <location>
        <begin position="314"/>
        <end position="335"/>
    </location>
</feature>
<dbReference type="GO" id="GO:0042392">
    <property type="term" value="F:sphingosine-1-phosphate phosphatase activity"/>
    <property type="evidence" value="ECO:0007669"/>
    <property type="project" value="TreeGrafter"/>
</dbReference>
<evidence type="ECO:0000313" key="12">
    <source>
        <dbReference type="Proteomes" id="UP000777482"/>
    </source>
</evidence>
<protein>
    <recommendedName>
        <fullName evidence="10">Phosphatidic acid phosphatase type 2/haloperoxidase domain-containing protein</fullName>
    </recommendedName>
</protein>
<evidence type="ECO:0000256" key="5">
    <source>
        <dbReference type="ARBA" id="ARBA00022989"/>
    </source>
</evidence>
<organism evidence="11 12">
    <name type="scientific">Rhodotorula mucilaginosa</name>
    <name type="common">Yeast</name>
    <name type="synonym">Rhodotorula rubra</name>
    <dbReference type="NCBI Taxonomy" id="5537"/>
    <lineage>
        <taxon>Eukaryota</taxon>
        <taxon>Fungi</taxon>
        <taxon>Dikarya</taxon>
        <taxon>Basidiomycota</taxon>
        <taxon>Pucciniomycotina</taxon>
        <taxon>Microbotryomycetes</taxon>
        <taxon>Sporidiobolales</taxon>
        <taxon>Sporidiobolaceae</taxon>
        <taxon>Rhodotorula</taxon>
    </lineage>
</organism>
<dbReference type="Proteomes" id="UP000777482">
    <property type="component" value="Unassembled WGS sequence"/>
</dbReference>
<dbReference type="AlphaFoldDB" id="A0A9P6W881"/>
<evidence type="ECO:0000256" key="2">
    <source>
        <dbReference type="ARBA" id="ARBA00022692"/>
    </source>
</evidence>
<evidence type="ECO:0000259" key="10">
    <source>
        <dbReference type="SMART" id="SM00014"/>
    </source>
</evidence>
<dbReference type="EMBL" id="PUHQ01000010">
    <property type="protein sequence ID" value="KAG0665212.1"/>
    <property type="molecule type" value="Genomic_DNA"/>
</dbReference>
<dbReference type="InterPro" id="IPR036938">
    <property type="entry name" value="PAP2/HPO_sf"/>
</dbReference>
<comment type="caution">
    <text evidence="11">The sequence shown here is derived from an EMBL/GenBank/DDBJ whole genome shotgun (WGS) entry which is preliminary data.</text>
</comment>
<keyword evidence="2 9" id="KW-0812">Transmembrane</keyword>
<name>A0A9P6W881_RHOMI</name>
<evidence type="ECO:0000256" key="9">
    <source>
        <dbReference type="SAM" id="Phobius"/>
    </source>
</evidence>
<evidence type="ECO:0000313" key="11">
    <source>
        <dbReference type="EMBL" id="KAG0665212.1"/>
    </source>
</evidence>
<dbReference type="PANTHER" id="PTHR14969:SF28">
    <property type="entry name" value="DIHYDROSPHINGOSINE 1-PHOSPHATE PHOSPHATASE LCB3-RELATED"/>
    <property type="match status" value="1"/>
</dbReference>
<feature type="transmembrane region" description="Helical" evidence="9">
    <location>
        <begin position="241"/>
        <end position="262"/>
    </location>
</feature>
<keyword evidence="4" id="KW-0256">Endoplasmic reticulum</keyword>
<sequence length="527" mass="57262">MSTVTAANARTAPSKEKHVDDDAALADDAAAELIAVGVADEQVYRSAMPPWRFKLRQLVMRRLAGEMRALEHIQTYWRTPLRDQYFVKTSLAGTHTFFMLFLPLWYWFGHPQVGKGLVILLASGAHITSVLKDALSVPRPYSPPVERLSVGTHHLEYGFPSTHSSNACSMALFFGSLVVQNWTGHWSVMAAAVGFAAFFAWSITFGRLYTGMHSIVDVAAGSTIGSLLWLAYHLYSDKMDALIMHSRWTGTLVTIPTLLLLVTVHPEPVEECPCFEDAVAFLSVVAGIMIREAWTPAGFATATYGHEWRSPTEFGMWCAAVLAKLLVGISTILVWRIVAKRVCHLILPPLFRLFSPLLQLPRRGYKSATEYDSYSPHLSLSPVPSILDLPSLVEDSAVSPSTDAEAVASANENSSLSSSATSSPAGSLRNRSSNGNGGPKKSSSSTDLKASAATKKQRVEQLRATESGGTASSPHHHHGDPSCSDLPQEHKDADVLTKVVAYVGIGWLASTGTPWCFEQLGWSVAVV</sequence>
<feature type="compositionally biased region" description="Low complexity" evidence="8">
    <location>
        <begin position="404"/>
        <end position="445"/>
    </location>
</feature>
<dbReference type="PANTHER" id="PTHR14969">
    <property type="entry name" value="SPHINGOSINE-1-PHOSPHATE PHOSPHOHYDROLASE"/>
    <property type="match status" value="1"/>
</dbReference>
<feature type="region of interest" description="Disordered" evidence="8">
    <location>
        <begin position="398"/>
        <end position="488"/>
    </location>
</feature>
<evidence type="ECO:0000256" key="1">
    <source>
        <dbReference type="ARBA" id="ARBA00004477"/>
    </source>
</evidence>
<evidence type="ECO:0000256" key="6">
    <source>
        <dbReference type="ARBA" id="ARBA00023136"/>
    </source>
</evidence>